<gene>
    <name evidence="1" type="ORF">AB6A40_002991</name>
</gene>
<dbReference type="InterPro" id="IPR007884">
    <property type="entry name" value="METL9"/>
</dbReference>
<dbReference type="PANTHER" id="PTHR12890:SF0">
    <property type="entry name" value="PROTEIN-L-HISTIDINE N-PROS-METHYLTRANSFERASE"/>
    <property type="match status" value="1"/>
</dbReference>
<proteinExistence type="predicted"/>
<reference evidence="1 2" key="1">
    <citation type="submission" date="2024-08" db="EMBL/GenBank/DDBJ databases">
        <title>Gnathostoma spinigerum genome.</title>
        <authorList>
            <person name="Gonzalez-Bertolin B."/>
            <person name="Monzon S."/>
            <person name="Zaballos A."/>
            <person name="Jimenez P."/>
            <person name="Dekumyoy P."/>
            <person name="Varona S."/>
            <person name="Cuesta I."/>
            <person name="Sumanam S."/>
            <person name="Adisakwattana P."/>
            <person name="Gasser R.B."/>
            <person name="Hernandez-Gonzalez A."/>
            <person name="Young N.D."/>
            <person name="Perteguer M.J."/>
        </authorList>
    </citation>
    <scope>NUCLEOTIDE SEQUENCE [LARGE SCALE GENOMIC DNA]</scope>
    <source>
        <strain evidence="1">AL3</strain>
        <tissue evidence="1">Liver</tissue>
    </source>
</reference>
<comment type="caution">
    <text evidence="1">The sequence shown here is derived from an EMBL/GenBank/DDBJ whole genome shotgun (WGS) entry which is preliminary data.</text>
</comment>
<evidence type="ECO:0008006" key="3">
    <source>
        <dbReference type="Google" id="ProtNLM"/>
    </source>
</evidence>
<protein>
    <recommendedName>
        <fullName evidence="3">Methyltransferase-like protein 9</fullName>
    </recommendedName>
</protein>
<keyword evidence="2" id="KW-1185">Reference proteome</keyword>
<dbReference type="Proteomes" id="UP001608902">
    <property type="component" value="Unassembled WGS sequence"/>
</dbReference>
<dbReference type="Gene3D" id="3.40.50.150">
    <property type="entry name" value="Vaccinia Virus protein VP39"/>
    <property type="match status" value="1"/>
</dbReference>
<dbReference type="InterPro" id="IPR029063">
    <property type="entry name" value="SAM-dependent_MTases_sf"/>
</dbReference>
<dbReference type="PANTHER" id="PTHR12890">
    <property type="entry name" value="DREV PROTEIN"/>
    <property type="match status" value="1"/>
</dbReference>
<dbReference type="EMBL" id="JBGFUD010001439">
    <property type="protein sequence ID" value="MFH4976282.1"/>
    <property type="molecule type" value="Genomic_DNA"/>
</dbReference>
<dbReference type="AlphaFoldDB" id="A0ABD6EI83"/>
<organism evidence="1 2">
    <name type="scientific">Gnathostoma spinigerum</name>
    <dbReference type="NCBI Taxonomy" id="75299"/>
    <lineage>
        <taxon>Eukaryota</taxon>
        <taxon>Metazoa</taxon>
        <taxon>Ecdysozoa</taxon>
        <taxon>Nematoda</taxon>
        <taxon>Chromadorea</taxon>
        <taxon>Rhabditida</taxon>
        <taxon>Spirurina</taxon>
        <taxon>Gnathostomatomorpha</taxon>
        <taxon>Gnathostomatoidea</taxon>
        <taxon>Gnathostomatidae</taxon>
        <taxon>Gnathostoma</taxon>
    </lineage>
</organism>
<dbReference type="CDD" id="cd02440">
    <property type="entry name" value="AdoMet_MTases"/>
    <property type="match status" value="1"/>
</dbReference>
<dbReference type="Pfam" id="PF05219">
    <property type="entry name" value="DREV"/>
    <property type="match status" value="1"/>
</dbReference>
<evidence type="ECO:0000313" key="1">
    <source>
        <dbReference type="EMBL" id="MFH4976282.1"/>
    </source>
</evidence>
<sequence length="322" mass="36901">MAMFRGQRIVRMIMEKEEADMMLMSDDRKLWYSIDASMVSKELSERFHQFHFDEETQHFLDNSFNTSNAVCLQFYYIVVSAFLSMFLSKTSVNGLLGRGGMFIFSTEQFRNFMQIPHDWISADKKMIDLGAGDGGVTSVMEKFYSQVYVTEASQVMKLRLRQRGYTVYPIEAWNTKGPFDLISALNLLDRHYDPDILLSELYAAASNGNGFVLLAIVLPVRQYVEFHPDKQSTTADSLIPVEGETFEEQADWLVNYYFAPAGFRLIRWGKLPYLCEGDHMRAYYKLDDAVFLLQAVNGTDTSCNTCSAAARKCPQPSSRIIY</sequence>
<accession>A0ABD6EI83</accession>
<dbReference type="SUPFAM" id="SSF53335">
    <property type="entry name" value="S-adenosyl-L-methionine-dependent methyltransferases"/>
    <property type="match status" value="1"/>
</dbReference>
<name>A0ABD6EI83_9BILA</name>
<evidence type="ECO:0000313" key="2">
    <source>
        <dbReference type="Proteomes" id="UP001608902"/>
    </source>
</evidence>